<dbReference type="VEuPathDB" id="FungiDB:SDRG_09295"/>
<dbReference type="OMA" id="CFQMQLG"/>
<dbReference type="AlphaFoldDB" id="T0RSV5"/>
<name>T0RSV5_SAPDV</name>
<gene>
    <name evidence="1" type="ORF">SDRG_09295</name>
</gene>
<protein>
    <recommendedName>
        <fullName evidence="3">BZIP domain-containing protein</fullName>
    </recommendedName>
</protein>
<proteinExistence type="predicted"/>
<dbReference type="Proteomes" id="UP000030762">
    <property type="component" value="Unassembled WGS sequence"/>
</dbReference>
<evidence type="ECO:0000313" key="2">
    <source>
        <dbReference type="Proteomes" id="UP000030762"/>
    </source>
</evidence>
<reference evidence="1 2" key="1">
    <citation type="submission" date="2012-04" db="EMBL/GenBank/DDBJ databases">
        <title>The Genome Sequence of Saprolegnia declina VS20.</title>
        <authorList>
            <consortium name="The Broad Institute Genome Sequencing Platform"/>
            <person name="Russ C."/>
            <person name="Nusbaum C."/>
            <person name="Tyler B."/>
            <person name="van West P."/>
            <person name="Dieguez-Uribeondo J."/>
            <person name="de Bruijn I."/>
            <person name="Tripathy S."/>
            <person name="Jiang R."/>
            <person name="Young S.K."/>
            <person name="Zeng Q."/>
            <person name="Gargeya S."/>
            <person name="Fitzgerald M."/>
            <person name="Haas B."/>
            <person name="Abouelleil A."/>
            <person name="Alvarado L."/>
            <person name="Arachchi H.M."/>
            <person name="Berlin A."/>
            <person name="Chapman S.B."/>
            <person name="Goldberg J."/>
            <person name="Griggs A."/>
            <person name="Gujja S."/>
            <person name="Hansen M."/>
            <person name="Howarth C."/>
            <person name="Imamovic A."/>
            <person name="Larimer J."/>
            <person name="McCowen C."/>
            <person name="Montmayeur A."/>
            <person name="Murphy C."/>
            <person name="Neiman D."/>
            <person name="Pearson M."/>
            <person name="Priest M."/>
            <person name="Roberts A."/>
            <person name="Saif S."/>
            <person name="Shea T."/>
            <person name="Sisk P."/>
            <person name="Sykes S."/>
            <person name="Wortman J."/>
            <person name="Nusbaum C."/>
            <person name="Birren B."/>
        </authorList>
    </citation>
    <scope>NUCLEOTIDE SEQUENCE [LARGE SCALE GENOMIC DNA]</scope>
    <source>
        <strain evidence="1 2">VS20</strain>
    </source>
</reference>
<dbReference type="GeneID" id="19950022"/>
<evidence type="ECO:0000313" key="1">
    <source>
        <dbReference type="EMBL" id="EQC33317.1"/>
    </source>
</evidence>
<evidence type="ECO:0008006" key="3">
    <source>
        <dbReference type="Google" id="ProtNLM"/>
    </source>
</evidence>
<sequence>MFLQAILGRTIDEREARYRERSQTNQRRYRLRKKAAHARLEHDVLALRHANDALVSELRMAQGICVVHERATRVAHDYFSLFEHGLRGSPIEMQRSYLRTVMSPNLVVMGDARVDGATKLLEQLHLYTTLFEHHLRLEHIEVVVDTDDDVVVKTIGCISLRLTRRAIMILYPNLVGANEGAVQQLVGRMLQVRVVSHFYISKTTGLVEALVGDADTMLAIANLLGDVTQSELALQSSALRPNTEIVLDDTILELSSAT</sequence>
<accession>T0RSV5</accession>
<dbReference type="RefSeq" id="XP_008613440.1">
    <property type="nucleotide sequence ID" value="XM_008615218.1"/>
</dbReference>
<dbReference type="InParanoid" id="T0RSV5"/>
<dbReference type="EMBL" id="JH767160">
    <property type="protein sequence ID" value="EQC33317.1"/>
    <property type="molecule type" value="Genomic_DNA"/>
</dbReference>
<dbReference type="OrthoDB" id="75616at2759"/>
<organism evidence="1 2">
    <name type="scientific">Saprolegnia diclina (strain VS20)</name>
    <dbReference type="NCBI Taxonomy" id="1156394"/>
    <lineage>
        <taxon>Eukaryota</taxon>
        <taxon>Sar</taxon>
        <taxon>Stramenopiles</taxon>
        <taxon>Oomycota</taxon>
        <taxon>Saprolegniomycetes</taxon>
        <taxon>Saprolegniales</taxon>
        <taxon>Saprolegniaceae</taxon>
        <taxon>Saprolegnia</taxon>
    </lineage>
</organism>
<keyword evidence="2" id="KW-1185">Reference proteome</keyword>